<reference evidence="2" key="1">
    <citation type="journal article" date="2023" name="Mol. Phylogenet. Evol.">
        <title>Genome-scale phylogeny and comparative genomics of the fungal order Sordariales.</title>
        <authorList>
            <person name="Hensen N."/>
            <person name="Bonometti L."/>
            <person name="Westerberg I."/>
            <person name="Brannstrom I.O."/>
            <person name="Guillou S."/>
            <person name="Cros-Aarteil S."/>
            <person name="Calhoun S."/>
            <person name="Haridas S."/>
            <person name="Kuo A."/>
            <person name="Mondo S."/>
            <person name="Pangilinan J."/>
            <person name="Riley R."/>
            <person name="LaButti K."/>
            <person name="Andreopoulos B."/>
            <person name="Lipzen A."/>
            <person name="Chen C."/>
            <person name="Yan M."/>
            <person name="Daum C."/>
            <person name="Ng V."/>
            <person name="Clum A."/>
            <person name="Steindorff A."/>
            <person name="Ohm R.A."/>
            <person name="Martin F."/>
            <person name="Silar P."/>
            <person name="Natvig D.O."/>
            <person name="Lalanne C."/>
            <person name="Gautier V."/>
            <person name="Ament-Velasquez S.L."/>
            <person name="Kruys A."/>
            <person name="Hutchinson M.I."/>
            <person name="Powell A.J."/>
            <person name="Barry K."/>
            <person name="Miller A.N."/>
            <person name="Grigoriev I.V."/>
            <person name="Debuchy R."/>
            <person name="Gladieux P."/>
            <person name="Hiltunen Thoren M."/>
            <person name="Johannesson H."/>
        </authorList>
    </citation>
    <scope>NUCLEOTIDE SEQUENCE</scope>
    <source>
        <strain evidence="2">CBS 892.96</strain>
    </source>
</reference>
<protein>
    <submittedName>
        <fullName evidence="2">Uncharacterized protein</fullName>
    </submittedName>
</protein>
<organism evidence="2 3">
    <name type="scientific">Triangularia setosa</name>
    <dbReference type="NCBI Taxonomy" id="2587417"/>
    <lineage>
        <taxon>Eukaryota</taxon>
        <taxon>Fungi</taxon>
        <taxon>Dikarya</taxon>
        <taxon>Ascomycota</taxon>
        <taxon>Pezizomycotina</taxon>
        <taxon>Sordariomycetes</taxon>
        <taxon>Sordariomycetidae</taxon>
        <taxon>Sordariales</taxon>
        <taxon>Podosporaceae</taxon>
        <taxon>Triangularia</taxon>
    </lineage>
</organism>
<dbReference type="AlphaFoldDB" id="A0AAN6WEE0"/>
<name>A0AAN6WEE0_9PEZI</name>
<evidence type="ECO:0000313" key="2">
    <source>
        <dbReference type="EMBL" id="KAK4180194.1"/>
    </source>
</evidence>
<gene>
    <name evidence="2" type="ORF">QBC36DRAFT_384515</name>
</gene>
<accession>A0AAN6WEE0</accession>
<sequence length="358" mass="40866">MSICSFVLGRRVHFEYLMWQGGWESTGPMNTSPVFKDVTGQYIFIRQLGSAFCHLSTGEYPVRKVLHRRARLIDEKKGKYSPVSYWSLSNGDLDSFIVDYDHPIPRPHLYTAYHDHLGPITHNDCHAGNIPLHYRSAQTPIPEFHLIDFGLATPLSLAFVADDNNFLLLTPGNPPEWDIPRLLRTFDKLLATWPPEYQAFLYSGGDPIGAAYRLLLDLDCRLQDLLLRHRQFIHQMRGFSQRLTLPDLQPVIEYVNNCPVTSDFHDAEMKRHQLQSQAYLTLCDHNFTAPKTYNILEKIGGIKDLPGPWHIGYLDPDRNHQVLDLLAVGGKDTLHRPNEDNKHSDNGSAWGDDEDAGD</sequence>
<proteinExistence type="predicted"/>
<feature type="region of interest" description="Disordered" evidence="1">
    <location>
        <begin position="334"/>
        <end position="358"/>
    </location>
</feature>
<dbReference type="EMBL" id="MU866102">
    <property type="protein sequence ID" value="KAK4180194.1"/>
    <property type="molecule type" value="Genomic_DNA"/>
</dbReference>
<comment type="caution">
    <text evidence="2">The sequence shown here is derived from an EMBL/GenBank/DDBJ whole genome shotgun (WGS) entry which is preliminary data.</text>
</comment>
<evidence type="ECO:0000256" key="1">
    <source>
        <dbReference type="SAM" id="MobiDB-lite"/>
    </source>
</evidence>
<reference evidence="2" key="2">
    <citation type="submission" date="2023-05" db="EMBL/GenBank/DDBJ databases">
        <authorList>
            <consortium name="Lawrence Berkeley National Laboratory"/>
            <person name="Steindorff A."/>
            <person name="Hensen N."/>
            <person name="Bonometti L."/>
            <person name="Westerberg I."/>
            <person name="Brannstrom I.O."/>
            <person name="Guillou S."/>
            <person name="Cros-Aarteil S."/>
            <person name="Calhoun S."/>
            <person name="Haridas S."/>
            <person name="Kuo A."/>
            <person name="Mondo S."/>
            <person name="Pangilinan J."/>
            <person name="Riley R."/>
            <person name="Labutti K."/>
            <person name="Andreopoulos B."/>
            <person name="Lipzen A."/>
            <person name="Chen C."/>
            <person name="Yanf M."/>
            <person name="Daum C."/>
            <person name="Ng V."/>
            <person name="Clum A."/>
            <person name="Ohm R."/>
            <person name="Martin F."/>
            <person name="Silar P."/>
            <person name="Natvig D."/>
            <person name="Lalanne C."/>
            <person name="Gautier V."/>
            <person name="Ament-Velasquez S.L."/>
            <person name="Kruys A."/>
            <person name="Hutchinson M.I."/>
            <person name="Powell A.J."/>
            <person name="Barry K."/>
            <person name="Miller A.N."/>
            <person name="Grigoriev I.V."/>
            <person name="Debuchy R."/>
            <person name="Gladieux P."/>
            <person name="Thoren M.H."/>
            <person name="Johannesson H."/>
        </authorList>
    </citation>
    <scope>NUCLEOTIDE SEQUENCE</scope>
    <source>
        <strain evidence="2">CBS 892.96</strain>
    </source>
</reference>
<feature type="compositionally biased region" description="Basic and acidic residues" evidence="1">
    <location>
        <begin position="334"/>
        <end position="345"/>
    </location>
</feature>
<evidence type="ECO:0000313" key="3">
    <source>
        <dbReference type="Proteomes" id="UP001302321"/>
    </source>
</evidence>
<keyword evidence="3" id="KW-1185">Reference proteome</keyword>
<dbReference type="Proteomes" id="UP001302321">
    <property type="component" value="Unassembled WGS sequence"/>
</dbReference>